<reference evidence="1" key="2">
    <citation type="submission" date="2020-05" db="UniProtKB">
        <authorList>
            <consortium name="EnsemblMetazoa"/>
        </authorList>
    </citation>
    <scope>IDENTIFICATION</scope>
    <source>
        <strain evidence="1">IAEA</strain>
    </source>
</reference>
<evidence type="ECO:0000313" key="1">
    <source>
        <dbReference type="EnsemblMetazoa" id="GPPI033785-PA"/>
    </source>
</evidence>
<dbReference type="VEuPathDB" id="VectorBase:GPPI033785"/>
<dbReference type="PANTHER" id="PTHR40552:SF6">
    <property type="entry name" value="FI09606P-RELATED"/>
    <property type="match status" value="1"/>
</dbReference>
<dbReference type="Proteomes" id="UP000092460">
    <property type="component" value="Unassembled WGS sequence"/>
</dbReference>
<proteinExistence type="predicted"/>
<name>A0A1B0BLE9_9MUSC</name>
<dbReference type="EnsemblMetazoa" id="GPPI033785-RA">
    <property type="protein sequence ID" value="GPPI033785-PA"/>
    <property type="gene ID" value="GPPI033785"/>
</dbReference>
<sequence>MGKSYNSADIPDPCQFTSLCLKDDKNVRDEKMDWLLRMEKNIPIWSRLLHTNCVGHLRDMEFNMEHNYGVEIPNRLWSLWGSDEVHSAIAESMPVTKGYVMVNSILALCASLKYSLNVWSVQLMDTIVIKGLKILKEILKKNYLSDAKFHIDYLIASYIFLDTIFRVNIQSVTSGYLYGGGQYNLARTLMCFFKDYQFGLISCNDRFLAIGYAVDVNNSFFMYDCQNKGGSLLKDGRHNSYLLRTNHLQILLYCVVVALNVHHKNGKFTIYTVDITDLETNIGNLVQPGSVNKSKPLDKLTTLSPVRRKPCIIKRKLVKISKVNNHKTLCNNKNNNDGEATQLKERKENALINAPVTAIATTTENAVCLQTETETIRNEILDIVGRTSGLKGRRTYTTNDSKTGFTSEIPMMPKSSLVIAANPYAQQISKRKFMDGNGNKQHLEEKQRPKFVQAGAKLFFNAFGKRSKSQ</sequence>
<dbReference type="EMBL" id="JXJN01016323">
    <property type="status" value="NOT_ANNOTATED_CDS"/>
    <property type="molecule type" value="Genomic_DNA"/>
</dbReference>
<accession>A0A1B0BLE9</accession>
<keyword evidence="2" id="KW-1185">Reference proteome</keyword>
<dbReference type="AlphaFoldDB" id="A0A1B0BLE9"/>
<protein>
    <submittedName>
        <fullName evidence="1">Uncharacterized protein</fullName>
    </submittedName>
</protein>
<organism evidence="1 2">
    <name type="scientific">Glossina palpalis gambiensis</name>
    <dbReference type="NCBI Taxonomy" id="67801"/>
    <lineage>
        <taxon>Eukaryota</taxon>
        <taxon>Metazoa</taxon>
        <taxon>Ecdysozoa</taxon>
        <taxon>Arthropoda</taxon>
        <taxon>Hexapoda</taxon>
        <taxon>Insecta</taxon>
        <taxon>Pterygota</taxon>
        <taxon>Neoptera</taxon>
        <taxon>Endopterygota</taxon>
        <taxon>Diptera</taxon>
        <taxon>Brachycera</taxon>
        <taxon>Muscomorpha</taxon>
        <taxon>Hippoboscoidea</taxon>
        <taxon>Glossinidae</taxon>
        <taxon>Glossina</taxon>
    </lineage>
</organism>
<evidence type="ECO:0000313" key="2">
    <source>
        <dbReference type="Proteomes" id="UP000092460"/>
    </source>
</evidence>
<dbReference type="STRING" id="67801.A0A1B0BLE9"/>
<reference evidence="2" key="1">
    <citation type="submission" date="2015-01" db="EMBL/GenBank/DDBJ databases">
        <authorList>
            <person name="Aksoy S."/>
            <person name="Warren W."/>
            <person name="Wilson R.K."/>
        </authorList>
    </citation>
    <scope>NUCLEOTIDE SEQUENCE [LARGE SCALE GENOMIC DNA]</scope>
    <source>
        <strain evidence="2">IAEA</strain>
    </source>
</reference>
<dbReference type="PANTHER" id="PTHR40552">
    <property type="entry name" value="AT05186P-RELATED"/>
    <property type="match status" value="1"/>
</dbReference>